<dbReference type="RefSeq" id="WP_167035233.1">
    <property type="nucleotide sequence ID" value="NZ_CP050177.1"/>
</dbReference>
<evidence type="ECO:0000313" key="4">
    <source>
        <dbReference type="Proteomes" id="UP000501179"/>
    </source>
</evidence>
<organism evidence="3 4">
    <name type="scientific">Streptomyces liangshanensis</name>
    <dbReference type="NCBI Taxonomy" id="2717324"/>
    <lineage>
        <taxon>Bacteria</taxon>
        <taxon>Bacillati</taxon>
        <taxon>Actinomycetota</taxon>
        <taxon>Actinomycetes</taxon>
        <taxon>Kitasatosporales</taxon>
        <taxon>Streptomycetaceae</taxon>
        <taxon>Streptomyces</taxon>
    </lineage>
</organism>
<feature type="region of interest" description="Disordered" evidence="1">
    <location>
        <begin position="144"/>
        <end position="173"/>
    </location>
</feature>
<keyword evidence="2" id="KW-0472">Membrane</keyword>
<keyword evidence="4" id="KW-1185">Reference proteome</keyword>
<dbReference type="EMBL" id="CP050177">
    <property type="protein sequence ID" value="QIQ06288.1"/>
    <property type="molecule type" value="Genomic_DNA"/>
</dbReference>
<proteinExistence type="predicted"/>
<feature type="transmembrane region" description="Helical" evidence="2">
    <location>
        <begin position="274"/>
        <end position="295"/>
    </location>
</feature>
<name>A0A6G9H6V6_9ACTN</name>
<dbReference type="KEGG" id="slia:HA039_31795"/>
<protein>
    <submittedName>
        <fullName evidence="3">Uncharacterized protein</fullName>
    </submittedName>
</protein>
<accession>A0A6G9H6V6</accession>
<feature type="region of interest" description="Disordered" evidence="1">
    <location>
        <begin position="1"/>
        <end position="22"/>
    </location>
</feature>
<feature type="transmembrane region" description="Helical" evidence="2">
    <location>
        <begin position="247"/>
        <end position="267"/>
    </location>
</feature>
<feature type="transmembrane region" description="Helical" evidence="2">
    <location>
        <begin position="218"/>
        <end position="235"/>
    </location>
</feature>
<dbReference type="AlphaFoldDB" id="A0A6G9H6V6"/>
<feature type="transmembrane region" description="Helical" evidence="2">
    <location>
        <begin position="307"/>
        <end position="331"/>
    </location>
</feature>
<evidence type="ECO:0000313" key="3">
    <source>
        <dbReference type="EMBL" id="QIQ06288.1"/>
    </source>
</evidence>
<keyword evidence="2" id="KW-1133">Transmembrane helix</keyword>
<reference evidence="3 4" key="1">
    <citation type="submission" date="2020-03" db="EMBL/GenBank/DDBJ databases">
        <title>A novel species.</title>
        <authorList>
            <person name="Gao J."/>
        </authorList>
    </citation>
    <scope>NUCLEOTIDE SEQUENCE [LARGE SCALE GENOMIC DNA]</scope>
    <source>
        <strain evidence="3 4">QMT-12</strain>
    </source>
</reference>
<sequence length="342" mass="34738">MSLDPHLDPATEDRDESRPRTPDDAALAALTGLTDSTSLSLEPGQEPIRTLLWTAATARPLEEVAALVSLLRRTGEVPSPGDEALRAAAVARPLEEVMQLVALLHEPPHEFDEADTTLRAAAVGRPIEDVAELVTIFGGDEAEATRPAAADRAAEARGPADGDDAAEAAQDAPAKAVRPAGIASAFSRPAPAPAAAARPRRRAGTTAVPAAGSALRSVLRWPVMALLVVCAVLHLPTDYTRLGSGSVADVLSLALTVVCLASAVWLAVRDTVRLWVASASAALAVVIAQAVSAVAGMDLLSSSLGSFPGAAVVAVVCAVAAVGLAGTALTLRRQAAGAAARA</sequence>
<dbReference type="Proteomes" id="UP000501179">
    <property type="component" value="Chromosome"/>
</dbReference>
<evidence type="ECO:0000256" key="2">
    <source>
        <dbReference type="SAM" id="Phobius"/>
    </source>
</evidence>
<gene>
    <name evidence="3" type="ORF">HA039_31795</name>
</gene>
<evidence type="ECO:0000256" key="1">
    <source>
        <dbReference type="SAM" id="MobiDB-lite"/>
    </source>
</evidence>
<keyword evidence="2" id="KW-0812">Transmembrane</keyword>